<gene>
    <name evidence="1" type="ORF">C5746_15360</name>
</gene>
<name>A0A2Z5JCM1_STRAR</name>
<dbReference type="Gene3D" id="3.40.50.1000">
    <property type="entry name" value="HAD superfamily/HAD-like"/>
    <property type="match status" value="1"/>
</dbReference>
<sequence length="59" mass="6285">MAGVPHGRAQVISSWLTDMDGVLIHEGAPSPGADACIKRLRDSGLHGLRSLAHTKDVWP</sequence>
<evidence type="ECO:0000313" key="1">
    <source>
        <dbReference type="EMBL" id="AXE78092.1"/>
    </source>
</evidence>
<dbReference type="KEGG" id="sata:C5746_15360"/>
<dbReference type="AlphaFoldDB" id="A0A2Z5JCM1"/>
<dbReference type="EMBL" id="CP027306">
    <property type="protein sequence ID" value="AXE78092.1"/>
    <property type="molecule type" value="Genomic_DNA"/>
</dbReference>
<dbReference type="InterPro" id="IPR036412">
    <property type="entry name" value="HAD-like_sf"/>
</dbReference>
<proteinExistence type="predicted"/>
<evidence type="ECO:0008006" key="3">
    <source>
        <dbReference type="Google" id="ProtNLM"/>
    </source>
</evidence>
<protein>
    <recommendedName>
        <fullName evidence="3">Haloacid dehalogenase-like hydrolase</fullName>
    </recommendedName>
</protein>
<evidence type="ECO:0000313" key="2">
    <source>
        <dbReference type="Proteomes" id="UP000252698"/>
    </source>
</evidence>
<accession>A0A2Z5JCM1</accession>
<dbReference type="InterPro" id="IPR023214">
    <property type="entry name" value="HAD_sf"/>
</dbReference>
<organism evidence="1 2">
    <name type="scientific">Streptomyces atratus</name>
    <dbReference type="NCBI Taxonomy" id="1893"/>
    <lineage>
        <taxon>Bacteria</taxon>
        <taxon>Bacillati</taxon>
        <taxon>Actinomycetota</taxon>
        <taxon>Actinomycetes</taxon>
        <taxon>Kitasatosporales</taxon>
        <taxon>Streptomycetaceae</taxon>
        <taxon>Streptomyces</taxon>
    </lineage>
</organism>
<dbReference type="Proteomes" id="UP000252698">
    <property type="component" value="Chromosome"/>
</dbReference>
<dbReference type="SUPFAM" id="SSF56784">
    <property type="entry name" value="HAD-like"/>
    <property type="match status" value="1"/>
</dbReference>
<reference evidence="1 2" key="1">
    <citation type="journal article" date="2018" name="Front. Microbiol.">
        <title>Genome Sequencing of Streptomyces atratus SCSIOZH16 and Activation Production of Nocardamine via Metabolic Engineering.</title>
        <authorList>
            <person name="Li Y."/>
            <person name="Zhang C."/>
            <person name="Liu C."/>
            <person name="Ju J."/>
            <person name="Ma J."/>
        </authorList>
    </citation>
    <scope>NUCLEOTIDE SEQUENCE [LARGE SCALE GENOMIC DNA]</scope>
    <source>
        <strain evidence="1 2">SCSIO_ZH16</strain>
    </source>
</reference>